<evidence type="ECO:0000256" key="5">
    <source>
        <dbReference type="ARBA" id="ARBA00023136"/>
    </source>
</evidence>
<evidence type="ECO:0000256" key="3">
    <source>
        <dbReference type="ARBA" id="ARBA00022692"/>
    </source>
</evidence>
<proteinExistence type="inferred from homology"/>
<organism evidence="9 10">
    <name type="scientific">Erythrobacter sanguineus</name>
    <dbReference type="NCBI Taxonomy" id="198312"/>
    <lineage>
        <taxon>Bacteria</taxon>
        <taxon>Pseudomonadati</taxon>
        <taxon>Pseudomonadota</taxon>
        <taxon>Alphaproteobacteria</taxon>
        <taxon>Sphingomonadales</taxon>
        <taxon>Erythrobacteraceae</taxon>
        <taxon>Erythrobacter/Porphyrobacter group</taxon>
        <taxon>Erythrobacter</taxon>
    </lineage>
</organism>
<accession>A0A1M7SYX0</accession>
<gene>
    <name evidence="9" type="ORF">SAMN02745193_02633</name>
</gene>
<comment type="subcellular location">
    <subcellularLocation>
        <location evidence="1">Membrane</location>
        <topology evidence="1">Single-pass membrane protein</topology>
    </subcellularLocation>
</comment>
<sequence>MENLLKNYRIPIFAGIALIIALLGSMVIVPETHQAVVIRTGQPDRVFNKFKPEVPYGQTGAGVQFRIPFVEQVQMVDRRVLDLDMTRQQVLSNDQQRLQVDAYARYRIIDPVRMVERAGTEMQLESQLVPILTSVLRQELGRRPFASLINAERGTAMANITRTLDAQAREYGAQVLDVRIKAADLPEGRPLDAAFTRMETDRQEEAATIRAAGQRDAQITQAEAQARAARIYADAYGKDPEFYDFYRAMQSYRQTFLSGEGNSAMVLSEDSEYFRQFRGKR</sequence>
<dbReference type="Pfam" id="PF01145">
    <property type="entry name" value="Band_7"/>
    <property type="match status" value="1"/>
</dbReference>
<dbReference type="PIRSF" id="PIRSF005651">
    <property type="entry name" value="HflC"/>
    <property type="match status" value="1"/>
</dbReference>
<feature type="domain" description="Band 7" evidence="8">
    <location>
        <begin position="24"/>
        <end position="199"/>
    </location>
</feature>
<dbReference type="Gene3D" id="3.30.479.30">
    <property type="entry name" value="Band 7 domain"/>
    <property type="match status" value="1"/>
</dbReference>
<dbReference type="RefSeq" id="WP_072675488.1">
    <property type="nucleotide sequence ID" value="NZ_FRDF01000016.1"/>
</dbReference>
<dbReference type="CDD" id="cd03405">
    <property type="entry name" value="SPFH_HflC"/>
    <property type="match status" value="1"/>
</dbReference>
<name>A0A1M7SYX0_9SPHN</name>
<dbReference type="SMART" id="SM00244">
    <property type="entry name" value="PHB"/>
    <property type="match status" value="1"/>
</dbReference>
<keyword evidence="10" id="KW-1185">Reference proteome</keyword>
<dbReference type="STRING" id="198312.SAMN02745193_02633"/>
<dbReference type="GO" id="GO:0006508">
    <property type="term" value="P:proteolysis"/>
    <property type="evidence" value="ECO:0007669"/>
    <property type="project" value="UniProtKB-KW"/>
</dbReference>
<keyword evidence="5 7" id="KW-0472">Membrane</keyword>
<evidence type="ECO:0000256" key="7">
    <source>
        <dbReference type="SAM" id="Phobius"/>
    </source>
</evidence>
<evidence type="ECO:0000256" key="2">
    <source>
        <dbReference type="ARBA" id="ARBA00007862"/>
    </source>
</evidence>
<evidence type="ECO:0000256" key="4">
    <source>
        <dbReference type="ARBA" id="ARBA00022989"/>
    </source>
</evidence>
<dbReference type="SUPFAM" id="SSF117892">
    <property type="entry name" value="Band 7/SPFH domain"/>
    <property type="match status" value="1"/>
</dbReference>
<feature type="transmembrane region" description="Helical" evidence="7">
    <location>
        <begin position="12"/>
        <end position="29"/>
    </location>
</feature>
<evidence type="ECO:0000313" key="10">
    <source>
        <dbReference type="Proteomes" id="UP000184391"/>
    </source>
</evidence>
<keyword evidence="9" id="KW-0645">Protease</keyword>
<comment type="function">
    <text evidence="6">HflC and HflK could regulate a protease.</text>
</comment>
<dbReference type="PANTHER" id="PTHR42911">
    <property type="entry name" value="MODULATOR OF FTSH PROTEASE HFLC"/>
    <property type="match status" value="1"/>
</dbReference>
<comment type="similarity">
    <text evidence="2 6">Belongs to the band 7/mec-2 family. HflC subfamily.</text>
</comment>
<dbReference type="GO" id="GO:0016020">
    <property type="term" value="C:membrane"/>
    <property type="evidence" value="ECO:0007669"/>
    <property type="project" value="UniProtKB-SubCell"/>
</dbReference>
<dbReference type="InterPro" id="IPR036013">
    <property type="entry name" value="Band_7/SPFH_dom_sf"/>
</dbReference>
<dbReference type="InterPro" id="IPR001107">
    <property type="entry name" value="Band_7"/>
</dbReference>
<protein>
    <recommendedName>
        <fullName evidence="6">Protein HflC</fullName>
    </recommendedName>
</protein>
<dbReference type="AlphaFoldDB" id="A0A1M7SYX0"/>
<keyword evidence="9" id="KW-0378">Hydrolase</keyword>
<reference evidence="10" key="1">
    <citation type="submission" date="2016-12" db="EMBL/GenBank/DDBJ databases">
        <authorList>
            <person name="Varghese N."/>
            <person name="Submissions S."/>
        </authorList>
    </citation>
    <scope>NUCLEOTIDE SEQUENCE [LARGE SCALE GENOMIC DNA]</scope>
    <source>
        <strain evidence="10">DSM 11032</strain>
    </source>
</reference>
<evidence type="ECO:0000313" key="9">
    <source>
        <dbReference type="EMBL" id="SHN63693.1"/>
    </source>
</evidence>
<keyword evidence="3 7" id="KW-0812">Transmembrane</keyword>
<evidence type="ECO:0000256" key="1">
    <source>
        <dbReference type="ARBA" id="ARBA00004167"/>
    </source>
</evidence>
<dbReference type="OrthoDB" id="9812991at2"/>
<evidence type="ECO:0000259" key="8">
    <source>
        <dbReference type="SMART" id="SM00244"/>
    </source>
</evidence>
<keyword evidence="4 7" id="KW-1133">Transmembrane helix</keyword>
<dbReference type="EMBL" id="FRDF01000016">
    <property type="protein sequence ID" value="SHN63693.1"/>
    <property type="molecule type" value="Genomic_DNA"/>
</dbReference>
<dbReference type="Proteomes" id="UP000184391">
    <property type="component" value="Unassembled WGS sequence"/>
</dbReference>
<dbReference type="InterPro" id="IPR010200">
    <property type="entry name" value="HflC"/>
</dbReference>
<dbReference type="PANTHER" id="PTHR42911:SF1">
    <property type="entry name" value="MODULATOR OF FTSH PROTEASE HFLC"/>
    <property type="match status" value="1"/>
</dbReference>
<evidence type="ECO:0000256" key="6">
    <source>
        <dbReference type="PIRNR" id="PIRNR005651"/>
    </source>
</evidence>
<dbReference type="GO" id="GO:0008233">
    <property type="term" value="F:peptidase activity"/>
    <property type="evidence" value="ECO:0007669"/>
    <property type="project" value="UniProtKB-KW"/>
</dbReference>